<evidence type="ECO:0000256" key="13">
    <source>
        <dbReference type="ARBA" id="ARBA00023015"/>
    </source>
</evidence>
<evidence type="ECO:0000256" key="4">
    <source>
        <dbReference type="ARBA" id="ARBA00022588"/>
    </source>
</evidence>
<keyword evidence="14" id="KW-0238">DNA-binding</keyword>
<dbReference type="PANTHER" id="PTHR16515">
    <property type="entry name" value="PR DOMAIN ZINC FINGER PROTEIN"/>
    <property type="match status" value="1"/>
</dbReference>
<dbReference type="FunFam" id="3.30.160.60:FF:000211">
    <property type="entry name" value="PR domain zinc finger protein 1"/>
    <property type="match status" value="1"/>
</dbReference>
<evidence type="ECO:0000256" key="1">
    <source>
        <dbReference type="ARBA" id="ARBA00004123"/>
    </source>
</evidence>
<keyword evidence="2" id="KW-0678">Repressor</keyword>
<dbReference type="GO" id="GO:0005737">
    <property type="term" value="C:cytoplasm"/>
    <property type="evidence" value="ECO:0007669"/>
    <property type="project" value="TreeGrafter"/>
</dbReference>
<keyword evidence="13" id="KW-0805">Transcription regulation</keyword>
<dbReference type="GO" id="GO:0045165">
    <property type="term" value="P:cell fate commitment"/>
    <property type="evidence" value="ECO:0007669"/>
    <property type="project" value="TreeGrafter"/>
</dbReference>
<dbReference type="FunFam" id="3.30.160.60:FF:000436">
    <property type="entry name" value="PR domain zinc finger protein 4"/>
    <property type="match status" value="1"/>
</dbReference>
<feature type="domain" description="C2H2-type" evidence="24">
    <location>
        <begin position="831"/>
        <end position="858"/>
    </location>
</feature>
<dbReference type="AlphaFoldDB" id="A0A3L8DPL1"/>
<feature type="compositionally biased region" description="Low complexity" evidence="23">
    <location>
        <begin position="636"/>
        <end position="648"/>
    </location>
</feature>
<keyword evidence="7" id="KW-0949">S-adenosyl-L-methionine</keyword>
<dbReference type="OrthoDB" id="7327383at2759"/>
<dbReference type="CDD" id="cd19187">
    <property type="entry name" value="PR-SET_PRDM1"/>
    <property type="match status" value="1"/>
</dbReference>
<comment type="subcellular location">
    <subcellularLocation>
        <location evidence="1">Nucleus</location>
    </subcellularLocation>
</comment>
<feature type="region of interest" description="Disordered" evidence="23">
    <location>
        <begin position="742"/>
        <end position="792"/>
    </location>
</feature>
<evidence type="ECO:0000256" key="17">
    <source>
        <dbReference type="ARBA" id="ARBA00023242"/>
    </source>
</evidence>
<keyword evidence="9" id="KW-0677">Repeat</keyword>
<reference evidence="26" key="1">
    <citation type="journal article" date="2018" name="Genome Res.">
        <title>The genomic architecture and molecular evolution of ant odorant receptors.</title>
        <authorList>
            <person name="McKenzie S.K."/>
            <person name="Kronauer D.J.C."/>
        </authorList>
    </citation>
    <scope>NUCLEOTIDE SEQUENCE [LARGE SCALE GENOMIC DNA]</scope>
    <source>
        <strain evidence="26">Clonal line C1</strain>
    </source>
</reference>
<evidence type="ECO:0000256" key="23">
    <source>
        <dbReference type="SAM" id="MobiDB-lite"/>
    </source>
</evidence>
<feature type="domain" description="SET" evidence="25">
    <location>
        <begin position="43"/>
        <end position="173"/>
    </location>
</feature>
<evidence type="ECO:0000256" key="7">
    <source>
        <dbReference type="ARBA" id="ARBA00022691"/>
    </source>
</evidence>
<evidence type="ECO:0000256" key="2">
    <source>
        <dbReference type="ARBA" id="ARBA00022491"/>
    </source>
</evidence>
<feature type="region of interest" description="Disordered" evidence="23">
    <location>
        <begin position="313"/>
        <end position="333"/>
    </location>
</feature>
<dbReference type="GO" id="GO:0000978">
    <property type="term" value="F:RNA polymerase II cis-regulatory region sequence-specific DNA binding"/>
    <property type="evidence" value="ECO:0007669"/>
    <property type="project" value="TreeGrafter"/>
</dbReference>
<keyword evidence="3" id="KW-1017">Isopeptide bond</keyword>
<keyword evidence="12" id="KW-0391">Immunity</keyword>
<organism evidence="26">
    <name type="scientific">Ooceraea biroi</name>
    <name type="common">Clonal raider ant</name>
    <name type="synonym">Cerapachys biroi</name>
    <dbReference type="NCBI Taxonomy" id="2015173"/>
    <lineage>
        <taxon>Eukaryota</taxon>
        <taxon>Metazoa</taxon>
        <taxon>Ecdysozoa</taxon>
        <taxon>Arthropoda</taxon>
        <taxon>Hexapoda</taxon>
        <taxon>Insecta</taxon>
        <taxon>Pterygota</taxon>
        <taxon>Neoptera</taxon>
        <taxon>Endopterygota</taxon>
        <taxon>Hymenoptera</taxon>
        <taxon>Apocrita</taxon>
        <taxon>Aculeata</taxon>
        <taxon>Formicoidea</taxon>
        <taxon>Formicidae</taxon>
        <taxon>Dorylinae</taxon>
        <taxon>Ooceraea</taxon>
    </lineage>
</organism>
<evidence type="ECO:0000256" key="21">
    <source>
        <dbReference type="ARBA" id="ARBA00082169"/>
    </source>
</evidence>
<evidence type="ECO:0000256" key="16">
    <source>
        <dbReference type="ARBA" id="ARBA00023163"/>
    </source>
</evidence>
<feature type="compositionally biased region" description="Polar residues" evidence="23">
    <location>
        <begin position="592"/>
        <end position="617"/>
    </location>
</feature>
<evidence type="ECO:0000256" key="10">
    <source>
        <dbReference type="ARBA" id="ARBA00022771"/>
    </source>
</evidence>
<reference evidence="26" key="2">
    <citation type="submission" date="2018-07" db="EMBL/GenBank/DDBJ databases">
        <authorList>
            <person name="Mckenzie S.K."/>
            <person name="Kronauer D.J.C."/>
        </authorList>
    </citation>
    <scope>NUCLEOTIDE SEQUENCE</scope>
    <source>
        <strain evidence="26">Clonal line C1</strain>
    </source>
</reference>
<dbReference type="GO" id="GO:0008270">
    <property type="term" value="F:zinc ion binding"/>
    <property type="evidence" value="ECO:0007669"/>
    <property type="project" value="UniProtKB-KW"/>
</dbReference>
<keyword evidence="17" id="KW-0539">Nucleus</keyword>
<gene>
    <name evidence="26" type="ORF">DMN91_004579</name>
</gene>
<feature type="compositionally biased region" description="Basic residues" evidence="23">
    <location>
        <begin position="409"/>
        <end position="434"/>
    </location>
</feature>
<dbReference type="SMART" id="SM00317">
    <property type="entry name" value="SET"/>
    <property type="match status" value="1"/>
</dbReference>
<feature type="domain" description="C2H2-type" evidence="24">
    <location>
        <begin position="859"/>
        <end position="886"/>
    </location>
</feature>
<evidence type="ECO:0000256" key="20">
    <source>
        <dbReference type="ARBA" id="ARBA00078797"/>
    </source>
</evidence>
<evidence type="ECO:0000256" key="3">
    <source>
        <dbReference type="ARBA" id="ARBA00022499"/>
    </source>
</evidence>
<feature type="domain" description="C2H2-type" evidence="24">
    <location>
        <begin position="803"/>
        <end position="830"/>
    </location>
</feature>
<keyword evidence="15" id="KW-1064">Adaptive immunity</keyword>
<keyword evidence="10 22" id="KW-0863">Zinc-finger</keyword>
<dbReference type="Pfam" id="PF21549">
    <property type="entry name" value="PRDM2_PR"/>
    <property type="match status" value="1"/>
</dbReference>
<dbReference type="GO" id="GO:0008170">
    <property type="term" value="F:N-methyltransferase activity"/>
    <property type="evidence" value="ECO:0007669"/>
    <property type="project" value="UniProtKB-ARBA"/>
</dbReference>
<evidence type="ECO:0000259" key="24">
    <source>
        <dbReference type="PROSITE" id="PS50157"/>
    </source>
</evidence>
<dbReference type="GO" id="GO:0008757">
    <property type="term" value="F:S-adenosylmethionine-dependent methyltransferase activity"/>
    <property type="evidence" value="ECO:0007669"/>
    <property type="project" value="UniProtKB-ARBA"/>
</dbReference>
<keyword evidence="11" id="KW-0862">Zinc</keyword>
<dbReference type="GO" id="GO:0001227">
    <property type="term" value="F:DNA-binding transcription repressor activity, RNA polymerase II-specific"/>
    <property type="evidence" value="ECO:0007669"/>
    <property type="project" value="InterPro"/>
</dbReference>
<dbReference type="PROSITE" id="PS50157">
    <property type="entry name" value="ZINC_FINGER_C2H2_2"/>
    <property type="match status" value="4"/>
</dbReference>
<dbReference type="SUPFAM" id="SSF57667">
    <property type="entry name" value="beta-beta-alpha zinc fingers"/>
    <property type="match status" value="3"/>
</dbReference>
<dbReference type="InterPro" id="IPR044413">
    <property type="entry name" value="PRDM1_PR-SET"/>
</dbReference>
<feature type="compositionally biased region" description="Low complexity" evidence="23">
    <location>
        <begin position="511"/>
        <end position="535"/>
    </location>
</feature>
<accession>A0A3L8DPL1</accession>
<feature type="compositionally biased region" description="Polar residues" evidence="23">
    <location>
        <begin position="477"/>
        <end position="501"/>
    </location>
</feature>
<feature type="region of interest" description="Disordered" evidence="23">
    <location>
        <begin position="221"/>
        <end position="263"/>
    </location>
</feature>
<dbReference type="Gene3D" id="2.170.270.10">
    <property type="entry name" value="SET domain"/>
    <property type="match status" value="1"/>
</dbReference>
<dbReference type="Proteomes" id="UP000279307">
    <property type="component" value="Chromosome 5"/>
</dbReference>
<evidence type="ECO:0000256" key="11">
    <source>
        <dbReference type="ARBA" id="ARBA00022833"/>
    </source>
</evidence>
<evidence type="ECO:0000256" key="14">
    <source>
        <dbReference type="ARBA" id="ARBA00023125"/>
    </source>
</evidence>
<dbReference type="SMART" id="SM00355">
    <property type="entry name" value="ZnF_C2H2"/>
    <property type="match status" value="5"/>
</dbReference>
<dbReference type="InterPro" id="IPR046341">
    <property type="entry name" value="SET_dom_sf"/>
</dbReference>
<dbReference type="Gene3D" id="3.30.160.60">
    <property type="entry name" value="Classic Zinc Finger"/>
    <property type="match status" value="5"/>
</dbReference>
<evidence type="ECO:0000259" key="25">
    <source>
        <dbReference type="PROSITE" id="PS50280"/>
    </source>
</evidence>
<comment type="subunit">
    <text evidence="18">Interacts with PRMT5. Interacts with FBXO10. Interacts with FBXO11. Interacts with multiple nuclear sumoylation E3 ligases, including CBX4, PIAS1, PIAS2, PIAS3, PIAS4, PML and RNF4, but not RANBP2. Interacts with LDB1, SMARCD3 and SMARCC1. Interacts with EEIG1; following TNFSF11/RANKL stimulation in bone marrow-derived macrophages, the interaction promotes the binding of PRDM1/BLIMP1 to the gene promoter of IRF8.</text>
</comment>
<evidence type="ECO:0000256" key="19">
    <source>
        <dbReference type="ARBA" id="ARBA00067594"/>
    </source>
</evidence>
<feature type="compositionally biased region" description="Polar residues" evidence="23">
    <location>
        <begin position="771"/>
        <end position="784"/>
    </location>
</feature>
<feature type="compositionally biased region" description="Low complexity" evidence="23">
    <location>
        <begin position="750"/>
        <end position="765"/>
    </location>
</feature>
<dbReference type="GO" id="GO:0045087">
    <property type="term" value="P:innate immune response"/>
    <property type="evidence" value="ECO:0007669"/>
    <property type="project" value="UniProtKB-KW"/>
</dbReference>
<dbReference type="Pfam" id="PF00096">
    <property type="entry name" value="zf-C2H2"/>
    <property type="match status" value="4"/>
</dbReference>
<sequence>MEASEWDHTTLREEEFEQHAVYLVPDVAASSADTNRAEASLPRNLVLKPSQALNDVRSSAKESYLETPSVLGVWSTSYIPKGTRFGPLVGQVYTKDLVPADANRKYFWRVYKNNELFYYIDGYDVQKSNWMRYVNPAYSSESQNLIACQCKMNIYFYTIKPILPNQELLVWYCKEFAERLNYPFTGELMLQRIRQQVQQSALPTEIPATVDLVTPLKDSSIYERRSQMTPTDGSVRSDEGYHSNGYHDEILTPPEESSESDSENNYVLDFSKNAKSSVCSDEILKQDNAATKNEYRKVKIKNSKTYSNFQTAKTMDGSTKDKDQELSSRAVTPELQKPVSPIILQKSTVLSTVNEDEIPEKNPKPFYEPEVKGAGLPMSGRPAYLTNPSSSILENILLRSNTDNNNNSHNHHHHHHHHLHNGSQQHHQHHQLHHPHVDSVTPPPSSPTEMAYSYKKSHRYGNILPCSPDSSSNLPLQTDSCVNSTSGNGVALPSMQSPTGNLHSSTGGGLHSSTGASNGSLPPHPGSLHSSNNTTGNGGGGGGVNGGGIHSSTSVLSSTAMLTSTSNPHSASTTANGCPPRRKVKSPSPSSDQNGVSTPPTILYSGSSTGNGCQIESASPIYPNSGSGGGNGAGNGNQSVSPISPIQSPSTSYGPYGLYGHQNGALHHNVGAPLSINCTAYSPTPSGNVIYERSADGRRLEAATSSGGGSNGGHQLPTSSTMQMDSNQALITGTHNLHLGHHPGLTIHANSTSSSLNRYSPSSLSPDDHGCSQSGSLSPNSQGSRGYRSLPYPLKKKDGKMHYECNVCCKTFGQLSNLKVHLRTHSGERPFKCTVCTKSFTQLAHLQKHHLVHTGEKPHQCEICKKRFSSTSNLKTHLRLHSGQKPYACDLCPAKFTQFVHLKLHKRLHTNERPYTCQGCDKKYISASGLRTHWKTTSCRPNNIEDELALAAVGSPTYYEYGPDMNVGNMPKECELEHIDNYDRHGSTHGPHSTSLHNLENSVGRPSVIETSQPHIIECT</sequence>
<dbReference type="FunFam" id="3.30.160.60:FF:000132">
    <property type="entry name" value="PR domain zinc finger protein 1"/>
    <property type="match status" value="1"/>
</dbReference>
<keyword evidence="8" id="KW-0479">Metal-binding</keyword>
<proteinExistence type="predicted"/>
<dbReference type="InterPro" id="IPR001214">
    <property type="entry name" value="SET_dom"/>
</dbReference>
<evidence type="ECO:0000256" key="18">
    <source>
        <dbReference type="ARBA" id="ARBA00063130"/>
    </source>
</evidence>
<dbReference type="SUPFAM" id="SSF82199">
    <property type="entry name" value="SET domain"/>
    <property type="match status" value="1"/>
</dbReference>
<keyword evidence="4" id="KW-0399">Innate immunity</keyword>
<comment type="caution">
    <text evidence="26">The sequence shown here is derived from an EMBL/GenBank/DDBJ whole genome shotgun (WGS) entry which is preliminary data.</text>
</comment>
<feature type="compositionally biased region" description="Basic and acidic residues" evidence="23">
    <location>
        <begin position="235"/>
        <end position="250"/>
    </location>
</feature>
<evidence type="ECO:0000256" key="8">
    <source>
        <dbReference type="ARBA" id="ARBA00022723"/>
    </source>
</evidence>
<dbReference type="FunFam" id="3.30.160.60:FF:000748">
    <property type="entry name" value="PR domain zinc finger protein"/>
    <property type="match status" value="1"/>
</dbReference>
<dbReference type="PANTHER" id="PTHR16515:SF59">
    <property type="entry name" value="PR DOMAIN ZINC FINGER PROTEIN 1"/>
    <property type="match status" value="1"/>
</dbReference>
<evidence type="ECO:0000256" key="9">
    <source>
        <dbReference type="ARBA" id="ARBA00022737"/>
    </source>
</evidence>
<dbReference type="InterPro" id="IPR050331">
    <property type="entry name" value="Zinc_finger"/>
</dbReference>
<feature type="compositionally biased region" description="Polar residues" evidence="23">
    <location>
        <begin position="550"/>
        <end position="576"/>
    </location>
</feature>
<dbReference type="InterPro" id="IPR013087">
    <property type="entry name" value="Znf_C2H2_type"/>
</dbReference>
<feature type="region of interest" description="Disordered" evidence="23">
    <location>
        <begin position="400"/>
        <end position="451"/>
    </location>
</feature>
<dbReference type="PROSITE" id="PS50280">
    <property type="entry name" value="SET"/>
    <property type="match status" value="1"/>
</dbReference>
<dbReference type="GO" id="GO:0008276">
    <property type="term" value="F:protein methyltransferase activity"/>
    <property type="evidence" value="ECO:0007669"/>
    <property type="project" value="UniProtKB-ARBA"/>
</dbReference>
<dbReference type="GO" id="GO:0005634">
    <property type="term" value="C:nucleus"/>
    <property type="evidence" value="ECO:0007669"/>
    <property type="project" value="UniProtKB-SubCell"/>
</dbReference>
<feature type="compositionally biased region" description="Gly residues" evidence="23">
    <location>
        <begin position="536"/>
        <end position="549"/>
    </location>
</feature>
<dbReference type="PROSITE" id="PS00028">
    <property type="entry name" value="ZINC_FINGER_C2H2_1"/>
    <property type="match status" value="4"/>
</dbReference>
<evidence type="ECO:0000256" key="12">
    <source>
        <dbReference type="ARBA" id="ARBA00022859"/>
    </source>
</evidence>
<evidence type="ECO:0000256" key="5">
    <source>
        <dbReference type="ARBA" id="ARBA00022603"/>
    </source>
</evidence>
<keyword evidence="5" id="KW-0489">Methyltransferase</keyword>
<protein>
    <recommendedName>
        <fullName evidence="19">PR domain zinc finger protein 1</fullName>
    </recommendedName>
    <alternativeName>
        <fullName evidence="20">Beta-interferon gene positive regulatory domain I-binding factor</fullName>
    </alternativeName>
    <alternativeName>
        <fullName evidence="21">PR domain-containing protein 1</fullName>
    </alternativeName>
</protein>
<evidence type="ECO:0000256" key="6">
    <source>
        <dbReference type="ARBA" id="ARBA00022679"/>
    </source>
</evidence>
<evidence type="ECO:0000256" key="22">
    <source>
        <dbReference type="PROSITE-ProRule" id="PRU00042"/>
    </source>
</evidence>
<evidence type="ECO:0000313" key="26">
    <source>
        <dbReference type="EMBL" id="RLU22301.1"/>
    </source>
</evidence>
<keyword evidence="16" id="KW-0804">Transcription</keyword>
<feature type="region of interest" description="Disordered" evidence="23">
    <location>
        <begin position="697"/>
        <end position="718"/>
    </location>
</feature>
<feature type="compositionally biased region" description="Gly residues" evidence="23">
    <location>
        <begin position="626"/>
        <end position="635"/>
    </location>
</feature>
<dbReference type="GO" id="GO:0002250">
    <property type="term" value="P:adaptive immune response"/>
    <property type="evidence" value="ECO:0007669"/>
    <property type="project" value="UniProtKB-KW"/>
</dbReference>
<dbReference type="EMBL" id="QOIP01000005">
    <property type="protein sequence ID" value="RLU22301.1"/>
    <property type="molecule type" value="Genomic_DNA"/>
</dbReference>
<dbReference type="FunFam" id="2.170.270.10:FF:000019">
    <property type="entry name" value="PR domain zinc finger protein 1"/>
    <property type="match status" value="1"/>
</dbReference>
<feature type="region of interest" description="Disordered" evidence="23">
    <location>
        <begin position="477"/>
        <end position="648"/>
    </location>
</feature>
<evidence type="ECO:0000256" key="15">
    <source>
        <dbReference type="ARBA" id="ARBA00023130"/>
    </source>
</evidence>
<name>A0A3L8DPL1_OOCBI</name>
<dbReference type="GO" id="GO:0032259">
    <property type="term" value="P:methylation"/>
    <property type="evidence" value="ECO:0007669"/>
    <property type="project" value="UniProtKB-KW"/>
</dbReference>
<feature type="domain" description="C2H2-type" evidence="24">
    <location>
        <begin position="887"/>
        <end position="914"/>
    </location>
</feature>
<dbReference type="InterPro" id="IPR036236">
    <property type="entry name" value="Znf_C2H2_sf"/>
</dbReference>
<dbReference type="FunFam" id="3.30.160.60:FF:000833">
    <property type="entry name" value="PR domain zinc finger protein"/>
    <property type="match status" value="1"/>
</dbReference>
<keyword evidence="6" id="KW-0808">Transferase</keyword>